<dbReference type="Gene3D" id="3.40.720.10">
    <property type="entry name" value="Alkaline Phosphatase, subunit A"/>
    <property type="match status" value="1"/>
</dbReference>
<organism evidence="3 4">
    <name type="scientific">Sporothrix brasiliensis 5110</name>
    <dbReference type="NCBI Taxonomy" id="1398154"/>
    <lineage>
        <taxon>Eukaryota</taxon>
        <taxon>Fungi</taxon>
        <taxon>Dikarya</taxon>
        <taxon>Ascomycota</taxon>
        <taxon>Pezizomycotina</taxon>
        <taxon>Sordariomycetes</taxon>
        <taxon>Sordariomycetidae</taxon>
        <taxon>Ophiostomatales</taxon>
        <taxon>Ophiostomataceae</taxon>
        <taxon>Sporothrix</taxon>
    </lineage>
</organism>
<keyword evidence="2" id="KW-0732">Signal</keyword>
<dbReference type="Proteomes" id="UP000031575">
    <property type="component" value="Unassembled WGS sequence"/>
</dbReference>
<proteinExistence type="predicted"/>
<reference evidence="3 4" key="1">
    <citation type="journal article" date="2014" name="BMC Genomics">
        <title>Comparative genomics of the major fungal agents of human and animal Sporotrichosis: Sporothrix schenckii and Sporothrix brasiliensis.</title>
        <authorList>
            <person name="Teixeira M.M."/>
            <person name="de Almeida L.G."/>
            <person name="Kubitschek-Barreira P."/>
            <person name="Alves F.L."/>
            <person name="Kioshima E.S."/>
            <person name="Abadio A.K."/>
            <person name="Fernandes L."/>
            <person name="Derengowski L.S."/>
            <person name="Ferreira K.S."/>
            <person name="Souza R.C."/>
            <person name="Ruiz J.C."/>
            <person name="de Andrade N.C."/>
            <person name="Paes H.C."/>
            <person name="Nicola A.M."/>
            <person name="Albuquerque P."/>
            <person name="Gerber A.L."/>
            <person name="Martins V.P."/>
            <person name="Peconick L.D."/>
            <person name="Neto A.V."/>
            <person name="Chaucanez C.B."/>
            <person name="Silva P.A."/>
            <person name="Cunha O.L."/>
            <person name="de Oliveira F.F."/>
            <person name="dos Santos T.C."/>
            <person name="Barros A.L."/>
            <person name="Soares M.A."/>
            <person name="de Oliveira L.M."/>
            <person name="Marini M.M."/>
            <person name="Villalobos-Duno H."/>
            <person name="Cunha M.M."/>
            <person name="de Hoog S."/>
            <person name="da Silveira J.F."/>
            <person name="Henrissat B."/>
            <person name="Nino-Vega G.A."/>
            <person name="Cisalpino P.S."/>
            <person name="Mora-Montes H.M."/>
            <person name="Almeida S.R."/>
            <person name="Stajich J.E."/>
            <person name="Lopes-Bezerra L.M."/>
            <person name="Vasconcelos A.T."/>
            <person name="Felipe M.S."/>
        </authorList>
    </citation>
    <scope>NUCLEOTIDE SEQUENCE [LARGE SCALE GENOMIC DNA]</scope>
    <source>
        <strain evidence="3 4">5110</strain>
    </source>
</reference>
<dbReference type="InterPro" id="IPR017850">
    <property type="entry name" value="Alkaline_phosphatase_core_sf"/>
</dbReference>
<dbReference type="HOGENOM" id="CLU_027977_2_0_1"/>
<evidence type="ECO:0000313" key="4">
    <source>
        <dbReference type="Proteomes" id="UP000031575"/>
    </source>
</evidence>
<evidence type="ECO:0000256" key="2">
    <source>
        <dbReference type="SAM" id="SignalP"/>
    </source>
</evidence>
<dbReference type="RefSeq" id="XP_040614833.1">
    <property type="nucleotide sequence ID" value="XM_040766730.1"/>
</dbReference>
<dbReference type="GO" id="GO:0009395">
    <property type="term" value="P:phospholipid catabolic process"/>
    <property type="evidence" value="ECO:0007669"/>
    <property type="project" value="TreeGrafter"/>
</dbReference>
<dbReference type="AlphaFoldDB" id="A0A0C2F702"/>
<dbReference type="EMBL" id="AWTV01000011">
    <property type="protein sequence ID" value="KIH86823.1"/>
    <property type="molecule type" value="Genomic_DNA"/>
</dbReference>
<dbReference type="PANTHER" id="PTHR31956:SF15">
    <property type="entry name" value="ACID PHOSPHATASE PHOA"/>
    <property type="match status" value="1"/>
</dbReference>
<keyword evidence="1" id="KW-0378">Hydrolase</keyword>
<gene>
    <name evidence="3" type="ORF">SPBR_08492</name>
</gene>
<dbReference type="Pfam" id="PF04185">
    <property type="entry name" value="Phosphoesterase"/>
    <property type="match status" value="1"/>
</dbReference>
<dbReference type="InterPro" id="IPR007312">
    <property type="entry name" value="Phosphoesterase"/>
</dbReference>
<keyword evidence="4" id="KW-1185">Reference proteome</keyword>
<protein>
    <submittedName>
        <fullName evidence="3">Acid phosphatase</fullName>
    </submittedName>
</protein>
<dbReference type="VEuPathDB" id="FungiDB:SPBR_08492"/>
<dbReference type="FunFam" id="3.40.720.10:FF:000064">
    <property type="entry name" value="Probable acid phosphatase Pho610"/>
    <property type="match status" value="1"/>
</dbReference>
<name>A0A0C2F702_9PEZI</name>
<evidence type="ECO:0000313" key="3">
    <source>
        <dbReference type="EMBL" id="KIH86823.1"/>
    </source>
</evidence>
<evidence type="ECO:0000256" key="1">
    <source>
        <dbReference type="ARBA" id="ARBA00022801"/>
    </source>
</evidence>
<dbReference type="PANTHER" id="PTHR31956">
    <property type="entry name" value="NON-SPECIFIC PHOSPHOLIPASE C4-RELATED"/>
    <property type="match status" value="1"/>
</dbReference>
<dbReference type="OrthoDB" id="5135119at2759"/>
<sequence length="406" mass="44797">MMYTPALLLAAATAVSAAAVSVSVENTATAASDVFAAQATAESRSPVTHVKGKAFDRLAIIWLENTDYTLAAGDPNLAFFAEKGIKLTNNFGVTHPSEPNYAAAIGGDYFGMDNDNFNFIDANVSSVIDLLEGAGISWGEYQEDMPYAGFEGFAWVNQETKANDYVRKHNPAVLYDQNTKQQKRLEQMKNLTGFYEDLAAGTLPQWMFITPNMTSDGHDTSVTVAGTWTRTFLEPLLSDSRFMDNTLVLITFDENSSYSIQNKILGILIGDAVPAELVGTEDDSFYNHYSEIATVEANWDLPTLGRWDVGANVYKVVADKTGDKLRTFDADNLAKHYFNASYDGVFNSKPTFPVYPKPNLCLEHNGRKVAQSVQRKWYGNKNPSYYKNTVEVNDGLNPPAQYGFGK</sequence>
<comment type="caution">
    <text evidence="3">The sequence shown here is derived from an EMBL/GenBank/DDBJ whole genome shotgun (WGS) entry which is preliminary data.</text>
</comment>
<feature type="chain" id="PRO_5002165145" evidence="2">
    <location>
        <begin position="18"/>
        <end position="406"/>
    </location>
</feature>
<dbReference type="GeneID" id="63681651"/>
<accession>A0A0C2F702</accession>
<dbReference type="GO" id="GO:0016788">
    <property type="term" value="F:hydrolase activity, acting on ester bonds"/>
    <property type="evidence" value="ECO:0007669"/>
    <property type="project" value="InterPro"/>
</dbReference>
<feature type="signal peptide" evidence="2">
    <location>
        <begin position="1"/>
        <end position="17"/>
    </location>
</feature>